<evidence type="ECO:0000256" key="2">
    <source>
        <dbReference type="SAM" id="Phobius"/>
    </source>
</evidence>
<feature type="transmembrane region" description="Helical" evidence="2">
    <location>
        <begin position="20"/>
        <end position="42"/>
    </location>
</feature>
<organism evidence="3 4">
    <name type="scientific">Roseomonas nitratireducens</name>
    <dbReference type="NCBI Taxonomy" id="2820810"/>
    <lineage>
        <taxon>Bacteria</taxon>
        <taxon>Pseudomonadati</taxon>
        <taxon>Pseudomonadota</taxon>
        <taxon>Alphaproteobacteria</taxon>
        <taxon>Acetobacterales</taxon>
        <taxon>Roseomonadaceae</taxon>
        <taxon>Roseomonas</taxon>
    </lineage>
</organism>
<dbReference type="PANTHER" id="PTHR34980">
    <property type="entry name" value="INNER MEMBRANE PROTEIN-RELATED-RELATED"/>
    <property type="match status" value="1"/>
</dbReference>
<keyword evidence="2" id="KW-1133">Transmembrane helix</keyword>
<evidence type="ECO:0000313" key="3">
    <source>
        <dbReference type="EMBL" id="MBP0462554.1"/>
    </source>
</evidence>
<protein>
    <submittedName>
        <fullName evidence="3">DUF805 domain-containing protein</fullName>
    </submittedName>
</protein>
<gene>
    <name evidence="3" type="ORF">J5Y09_01400</name>
</gene>
<feature type="compositionally biased region" description="Low complexity" evidence="1">
    <location>
        <begin position="146"/>
        <end position="167"/>
    </location>
</feature>
<dbReference type="InterPro" id="IPR008523">
    <property type="entry name" value="DUF805"/>
</dbReference>
<feature type="compositionally biased region" description="Pro residues" evidence="1">
    <location>
        <begin position="168"/>
        <end position="238"/>
    </location>
</feature>
<keyword evidence="2" id="KW-0472">Membrane</keyword>
<sequence length="251" mass="27140">MTFGQWFSFQGRIRRKTWWLAYVLPLVALSIVASVIDISLGFVTFTEDAMPEDGFAVSAQGIGPFSLLALIPSLWGGLAGQVKRWHDRDKSGWWVLINLIPLVGPIWALIETAFLSGTPGPNRFGPDPKGGAGVAQWQAAPPPGAWQPQQPQPQQWQPQPQWQQPPQQWQPPPQPPQGPPPGYGQPPPGYGQQPPPGYGQPPPGYGQPPPGYGQPPPGYGQPPPPGYGQQPPPPPGYGQPPRGSVPPVRRE</sequence>
<name>A0ABS4AMW4_9PROT</name>
<feature type="transmembrane region" description="Helical" evidence="2">
    <location>
        <begin position="62"/>
        <end position="80"/>
    </location>
</feature>
<accession>A0ABS4AMW4</accession>
<feature type="region of interest" description="Disordered" evidence="1">
    <location>
        <begin position="120"/>
        <end position="251"/>
    </location>
</feature>
<comment type="caution">
    <text evidence="3">The sequence shown here is derived from an EMBL/GenBank/DDBJ whole genome shotgun (WGS) entry which is preliminary data.</text>
</comment>
<evidence type="ECO:0000256" key="1">
    <source>
        <dbReference type="SAM" id="MobiDB-lite"/>
    </source>
</evidence>
<feature type="transmembrane region" description="Helical" evidence="2">
    <location>
        <begin position="92"/>
        <end position="110"/>
    </location>
</feature>
<dbReference type="Proteomes" id="UP000680815">
    <property type="component" value="Unassembled WGS sequence"/>
</dbReference>
<dbReference type="EMBL" id="JAGIYZ010000001">
    <property type="protein sequence ID" value="MBP0462554.1"/>
    <property type="molecule type" value="Genomic_DNA"/>
</dbReference>
<keyword evidence="4" id="KW-1185">Reference proteome</keyword>
<dbReference type="RefSeq" id="WP_209349920.1">
    <property type="nucleotide sequence ID" value="NZ_JAGIYZ010000001.1"/>
</dbReference>
<dbReference type="Pfam" id="PF05656">
    <property type="entry name" value="DUF805"/>
    <property type="match status" value="1"/>
</dbReference>
<evidence type="ECO:0000313" key="4">
    <source>
        <dbReference type="Proteomes" id="UP000680815"/>
    </source>
</evidence>
<reference evidence="3 4" key="1">
    <citation type="submission" date="2021-03" db="EMBL/GenBank/DDBJ databases">
        <authorList>
            <person name="So Y."/>
        </authorList>
    </citation>
    <scope>NUCLEOTIDE SEQUENCE [LARGE SCALE GENOMIC DNA]</scope>
    <source>
        <strain evidence="3 4">PWR1</strain>
    </source>
</reference>
<proteinExistence type="predicted"/>
<keyword evidence="2" id="KW-0812">Transmembrane</keyword>